<evidence type="ECO:0000313" key="2">
    <source>
        <dbReference type="EMBL" id="SDF95856.1"/>
    </source>
</evidence>
<protein>
    <submittedName>
        <fullName evidence="2">Transcriptional regulator, AbiEi antitoxin, Type IV TA system</fullName>
    </submittedName>
</protein>
<dbReference type="AlphaFoldDB" id="A0A1G7QBF3"/>
<keyword evidence="3" id="KW-1185">Reference proteome</keyword>
<organism evidence="2 3">
    <name type="scientific">Klenkia brasiliensis</name>
    <dbReference type="NCBI Taxonomy" id="333142"/>
    <lineage>
        <taxon>Bacteria</taxon>
        <taxon>Bacillati</taxon>
        <taxon>Actinomycetota</taxon>
        <taxon>Actinomycetes</taxon>
        <taxon>Geodermatophilales</taxon>
        <taxon>Geodermatophilaceae</taxon>
        <taxon>Klenkia</taxon>
    </lineage>
</organism>
<gene>
    <name evidence="2" type="ORF">SAMN05660324_1431</name>
</gene>
<dbReference type="OrthoDB" id="5517693at2"/>
<dbReference type="EMBL" id="FNCF01000002">
    <property type="protein sequence ID" value="SDF95856.1"/>
    <property type="molecule type" value="Genomic_DNA"/>
</dbReference>
<proteinExistence type="predicted"/>
<evidence type="ECO:0000259" key="1">
    <source>
        <dbReference type="Pfam" id="PF13338"/>
    </source>
</evidence>
<dbReference type="Pfam" id="PF13338">
    <property type="entry name" value="AbiEi_4"/>
    <property type="match status" value="1"/>
</dbReference>
<dbReference type="Proteomes" id="UP000198863">
    <property type="component" value="Unassembled WGS sequence"/>
</dbReference>
<name>A0A1G7QBF3_9ACTN</name>
<dbReference type="InterPro" id="IPR025159">
    <property type="entry name" value="AbiEi_N"/>
</dbReference>
<evidence type="ECO:0000313" key="3">
    <source>
        <dbReference type="Proteomes" id="UP000198863"/>
    </source>
</evidence>
<feature type="domain" description="AbiEi antitoxin N-terminal" evidence="1">
    <location>
        <begin position="5"/>
        <end position="49"/>
    </location>
</feature>
<sequence length="330" mass="35734">MHPFLRAAAARQHGVVTTRDLARAGITPQEVRRAVVNGAWVRLRRGAFVEATALAAADAAGERHLVEAAAVVRTVDRPGAVLSGYSAATVWGLPTPRRLAGTVTLTDPDQHRRGRGYVITHGPLPPSSTTVHRGLPVTTLARTVVDCARAWSMEEAVILADAARWGDRLTAAELGAALDAAADHRGAAAARRAAGLARDGADSPLETLTRLRLHESDVDEPDLQVRISADGVVHEADGWFGVHGIVMACDGRGKYRQPWGTTTEQKHWQEKRQREVLVAAGVRFWTVTNDDVEDGWPRALARLLELMARTPPVPLRVVVSGERRRRPRAG</sequence>
<dbReference type="RefSeq" id="WP_091060652.1">
    <property type="nucleotide sequence ID" value="NZ_FNCF01000002.1"/>
</dbReference>
<accession>A0A1G7QBF3</accession>
<reference evidence="3" key="1">
    <citation type="submission" date="2016-10" db="EMBL/GenBank/DDBJ databases">
        <authorList>
            <person name="Varghese N."/>
            <person name="Submissions S."/>
        </authorList>
    </citation>
    <scope>NUCLEOTIDE SEQUENCE [LARGE SCALE GENOMIC DNA]</scope>
    <source>
        <strain evidence="3">DSM 44526</strain>
    </source>
</reference>